<dbReference type="AlphaFoldDB" id="A0A6V8NF72"/>
<name>A0A6V8NF72_9BACT</name>
<evidence type="ECO:0000313" key="2">
    <source>
        <dbReference type="EMBL" id="GFO70223.1"/>
    </source>
</evidence>
<reference evidence="3" key="1">
    <citation type="submission" date="2020-06" db="EMBL/GenBank/DDBJ databases">
        <title>Draft genomic sequecing of Geomonas sp. Red745.</title>
        <authorList>
            <person name="Itoh H."/>
            <person name="Xu Z.X."/>
            <person name="Ushijima N."/>
            <person name="Masuda Y."/>
            <person name="Shiratori Y."/>
            <person name="Senoo K."/>
        </authorList>
    </citation>
    <scope>NUCLEOTIDE SEQUENCE [LARGE SCALE GENOMIC DNA]</scope>
    <source>
        <strain evidence="3">Red745</strain>
    </source>
</reference>
<evidence type="ECO:0000313" key="3">
    <source>
        <dbReference type="Proteomes" id="UP000587586"/>
    </source>
</evidence>
<keyword evidence="3" id="KW-1185">Reference proteome</keyword>
<dbReference type="Proteomes" id="UP000587586">
    <property type="component" value="Unassembled WGS sequence"/>
</dbReference>
<dbReference type="EMBL" id="BLXZ01000009">
    <property type="protein sequence ID" value="GFO70223.1"/>
    <property type="molecule type" value="Genomic_DNA"/>
</dbReference>
<dbReference type="PROSITE" id="PS51257">
    <property type="entry name" value="PROKAR_LIPOPROTEIN"/>
    <property type="match status" value="1"/>
</dbReference>
<feature type="chain" id="PRO_5028300979" description="Lipoprotein" evidence="1">
    <location>
        <begin position="18"/>
        <end position="135"/>
    </location>
</feature>
<feature type="signal peptide" evidence="1">
    <location>
        <begin position="1"/>
        <end position="17"/>
    </location>
</feature>
<sequence>MRLVMVLAALWFGAALAGCATKTITLPPSQEMPAAEGEAKLTRDANGNNVVQLKVKHFAPPQRLTPPKSVYVVWLETPNHDLYNLGQLKVNKDLEGTLMAVTPYEVFQLVISAEDSPNVSEPGDQVVLRTRALAP</sequence>
<keyword evidence="1" id="KW-0732">Signal</keyword>
<gene>
    <name evidence="2" type="ORF">GMLC_38020</name>
</gene>
<evidence type="ECO:0008006" key="4">
    <source>
        <dbReference type="Google" id="ProtNLM"/>
    </source>
</evidence>
<organism evidence="2 3">
    <name type="scientific">Geomonas limicola</name>
    <dbReference type="NCBI Taxonomy" id="2740186"/>
    <lineage>
        <taxon>Bacteria</taxon>
        <taxon>Pseudomonadati</taxon>
        <taxon>Thermodesulfobacteriota</taxon>
        <taxon>Desulfuromonadia</taxon>
        <taxon>Geobacterales</taxon>
        <taxon>Geobacteraceae</taxon>
        <taxon>Geomonas</taxon>
    </lineage>
</organism>
<proteinExistence type="predicted"/>
<accession>A0A6V8NF72</accession>
<dbReference type="RefSeq" id="WP_183362849.1">
    <property type="nucleotide sequence ID" value="NZ_BLXZ01000009.1"/>
</dbReference>
<comment type="caution">
    <text evidence="2">The sequence shown here is derived from an EMBL/GenBank/DDBJ whole genome shotgun (WGS) entry which is preliminary data.</text>
</comment>
<protein>
    <recommendedName>
        <fullName evidence="4">Lipoprotein</fullName>
    </recommendedName>
</protein>
<evidence type="ECO:0000256" key="1">
    <source>
        <dbReference type="SAM" id="SignalP"/>
    </source>
</evidence>